<accession>A0A419W4H1</accession>
<feature type="domain" description="FecR protein" evidence="2">
    <location>
        <begin position="112"/>
        <end position="205"/>
    </location>
</feature>
<evidence type="ECO:0000256" key="1">
    <source>
        <dbReference type="SAM" id="Phobius"/>
    </source>
</evidence>
<dbReference type="OrthoDB" id="650093at2"/>
<keyword evidence="1" id="KW-0472">Membrane</keyword>
<feature type="domain" description="Protein FecR C-terminal" evidence="3">
    <location>
        <begin position="252"/>
        <end position="312"/>
    </location>
</feature>
<dbReference type="EMBL" id="RAPN01000001">
    <property type="protein sequence ID" value="RKD90347.1"/>
    <property type="molecule type" value="Genomic_DNA"/>
</dbReference>
<dbReference type="Proteomes" id="UP000283387">
    <property type="component" value="Unassembled WGS sequence"/>
</dbReference>
<dbReference type="PANTHER" id="PTHR30273:SF2">
    <property type="entry name" value="PROTEIN FECR"/>
    <property type="match status" value="1"/>
</dbReference>
<keyword evidence="5" id="KW-1185">Reference proteome</keyword>
<keyword evidence="1" id="KW-0812">Transmembrane</keyword>
<dbReference type="InterPro" id="IPR032508">
    <property type="entry name" value="FecR_C"/>
</dbReference>
<dbReference type="Gene3D" id="2.60.120.1440">
    <property type="match status" value="1"/>
</dbReference>
<dbReference type="RefSeq" id="WP_120271758.1">
    <property type="nucleotide sequence ID" value="NZ_RAPN01000001.1"/>
</dbReference>
<comment type="caution">
    <text evidence="4">The sequence shown here is derived from an EMBL/GenBank/DDBJ whole genome shotgun (WGS) entry which is preliminary data.</text>
</comment>
<reference evidence="4 5" key="1">
    <citation type="submission" date="2018-09" db="EMBL/GenBank/DDBJ databases">
        <title>Genomic Encyclopedia of Archaeal and Bacterial Type Strains, Phase II (KMG-II): from individual species to whole genera.</title>
        <authorList>
            <person name="Goeker M."/>
        </authorList>
    </citation>
    <scope>NUCLEOTIDE SEQUENCE [LARGE SCALE GENOMIC DNA]</scope>
    <source>
        <strain evidence="4 5">DSM 27148</strain>
    </source>
</reference>
<evidence type="ECO:0000313" key="5">
    <source>
        <dbReference type="Proteomes" id="UP000283387"/>
    </source>
</evidence>
<sequence length="321" mass="36808">MRALVNKYLEGKASDEELHQLKGWLDEEGNQAVFKQMKLEWKKDLKNENLPDSTLRELDRFQSKMLIENASKIKRLNFLQNFYKYAAVIFFALMLGGGLFFFDKGEVIYNEVVAEDGQLSKVILPDSTQIWLNSGSSVRYSNEFGLKDRNVKLTGQAFLDVTKNKDLPFILNCGAISVKVLGTRFSVESYEEDPNINVVLEEGAIDLLSTTSGKTFAHLKPNELAVYDKSERAYKIDEVVAQKYTAWRDGIIHFYDQPLEEVALKLQRRYNQPIEVDESVRNYKVTFSIKNEDFDKVMEILKAITPATVSQEAGVVYMKHK</sequence>
<dbReference type="Pfam" id="PF16344">
    <property type="entry name" value="FecR_C"/>
    <property type="match status" value="1"/>
</dbReference>
<dbReference type="GO" id="GO:0016989">
    <property type="term" value="F:sigma factor antagonist activity"/>
    <property type="evidence" value="ECO:0007669"/>
    <property type="project" value="TreeGrafter"/>
</dbReference>
<dbReference type="InterPro" id="IPR006860">
    <property type="entry name" value="FecR"/>
</dbReference>
<dbReference type="Pfam" id="PF04773">
    <property type="entry name" value="FecR"/>
    <property type="match status" value="1"/>
</dbReference>
<protein>
    <submittedName>
        <fullName evidence="4">FecR family protein</fullName>
    </submittedName>
</protein>
<keyword evidence="1" id="KW-1133">Transmembrane helix</keyword>
<organism evidence="4 5">
    <name type="scientific">Mangrovibacterium diazotrophicum</name>
    <dbReference type="NCBI Taxonomy" id="1261403"/>
    <lineage>
        <taxon>Bacteria</taxon>
        <taxon>Pseudomonadati</taxon>
        <taxon>Bacteroidota</taxon>
        <taxon>Bacteroidia</taxon>
        <taxon>Marinilabiliales</taxon>
        <taxon>Prolixibacteraceae</taxon>
        <taxon>Mangrovibacterium</taxon>
    </lineage>
</organism>
<name>A0A419W4H1_9BACT</name>
<dbReference type="Gene3D" id="3.55.50.30">
    <property type="match status" value="1"/>
</dbReference>
<dbReference type="AlphaFoldDB" id="A0A419W4H1"/>
<dbReference type="PIRSF" id="PIRSF018266">
    <property type="entry name" value="FecR"/>
    <property type="match status" value="1"/>
</dbReference>
<evidence type="ECO:0000259" key="2">
    <source>
        <dbReference type="Pfam" id="PF04773"/>
    </source>
</evidence>
<dbReference type="PANTHER" id="PTHR30273">
    <property type="entry name" value="PERIPLASMIC SIGNAL SENSOR AND SIGMA FACTOR ACTIVATOR FECR-RELATED"/>
    <property type="match status" value="1"/>
</dbReference>
<feature type="transmembrane region" description="Helical" evidence="1">
    <location>
        <begin position="82"/>
        <end position="102"/>
    </location>
</feature>
<evidence type="ECO:0000259" key="3">
    <source>
        <dbReference type="Pfam" id="PF16344"/>
    </source>
</evidence>
<dbReference type="InterPro" id="IPR012373">
    <property type="entry name" value="Ferrdict_sens_TM"/>
</dbReference>
<evidence type="ECO:0000313" key="4">
    <source>
        <dbReference type="EMBL" id="RKD90347.1"/>
    </source>
</evidence>
<gene>
    <name evidence="4" type="ORF">BC643_0684</name>
</gene>
<proteinExistence type="predicted"/>